<evidence type="ECO:0000256" key="9">
    <source>
        <dbReference type="SAM" id="MobiDB-lite"/>
    </source>
</evidence>
<feature type="region of interest" description="Disordered" evidence="9">
    <location>
        <begin position="648"/>
        <end position="680"/>
    </location>
</feature>
<dbReference type="GO" id="GO:0016020">
    <property type="term" value="C:membrane"/>
    <property type="evidence" value="ECO:0007669"/>
    <property type="project" value="UniProtKB-SubCell"/>
</dbReference>
<keyword evidence="6" id="KW-0472">Membrane</keyword>
<dbReference type="Proteomes" id="UP000006813">
    <property type="component" value="Unassembled WGS sequence"/>
</dbReference>
<feature type="compositionally biased region" description="Pro residues" evidence="9">
    <location>
        <begin position="71"/>
        <end position="81"/>
    </location>
</feature>
<dbReference type="GO" id="GO:0007283">
    <property type="term" value="P:spermatogenesis"/>
    <property type="evidence" value="ECO:0007669"/>
    <property type="project" value="UniProtKB-KW"/>
</dbReference>
<protein>
    <submittedName>
        <fullName evidence="11">Protein FAM75A2</fullName>
    </submittedName>
</protein>
<feature type="domain" description="SPATA31" evidence="10">
    <location>
        <begin position="142"/>
        <end position="282"/>
    </location>
</feature>
<evidence type="ECO:0000256" key="8">
    <source>
        <dbReference type="ARBA" id="ARBA00037695"/>
    </source>
</evidence>
<feature type="compositionally biased region" description="Pro residues" evidence="9">
    <location>
        <begin position="122"/>
        <end position="131"/>
    </location>
</feature>
<gene>
    <name evidence="11" type="ORF">GW7_08346</name>
</gene>
<evidence type="ECO:0000256" key="7">
    <source>
        <dbReference type="ARBA" id="ARBA00035009"/>
    </source>
</evidence>
<name>G5BQD2_HETGA</name>
<dbReference type="AlphaFoldDB" id="G5BQD2"/>
<evidence type="ECO:0000256" key="6">
    <source>
        <dbReference type="ARBA" id="ARBA00023136"/>
    </source>
</evidence>
<dbReference type="EMBL" id="JH171339">
    <property type="protein sequence ID" value="EHB11493.1"/>
    <property type="molecule type" value="Genomic_DNA"/>
</dbReference>
<accession>G5BQD2</accession>
<proteinExistence type="inferred from homology"/>
<sequence length="680" mass="74849">MMENLLIPLKSLIATWLSPSPTTFGMDMILAFVGGVGLFLLLLPWLQDEEKADPAAPSLVEAAPSPLILHLPPPASSPSPGPSATSSDFVCSPTPLTNSQTPEPLLPLGRLSPQPLALSLSPPRPPDPATTPQPWWDTKEKPEQQLGPQKLTQPQCDLAHSPQAKDKPGLSQSSMSIGECSKDVQKMRFQLMRDSGKNLGHILCKVPKDLSRALGSSPVKVLETVSEESERNLMWPIDSDTRNDSFGSRDKTHLEAMLKPHLGVKMWQIHEGLISLRVRRSWLTVNDVFSTSHTPKKTRNPASSRSQETCVTTIQKFFPNPPTLQDLEMHSTRCRVRHRWGLPVKLLKVVNIFKSTKAAPSPFPQFAHPSSSASVSWANSTVEDAAKFLGKPPQGYLGEEATVRQSVPTLGSLLVSSILCKETERALTGIPLGDGWGSSQAPLTRQDSVGPSQQLTSNLMGRTCESKTIQRVGRDSPEFPLLPGICVTQEAGEPSLWADTGYKFQHGVEVKSCHHHSMPLGDMLASQLLGDLMADRGNSLGQQKPWILKHQHSLKSQSKTSVPADKHEKEIKGQEDTQKNGKPALAMAQSQRPAKHRPRVDHKTDEAEQLKTAVEQMLEAKMMLQHEFCALKFNQHRGKRSHLISQVSCSSEHRRKPGHATTLECHSCPTRKRHPMAKSP</sequence>
<keyword evidence="4" id="KW-0744">Spermatogenesis</keyword>
<evidence type="ECO:0000259" key="10">
    <source>
        <dbReference type="Pfam" id="PF14650"/>
    </source>
</evidence>
<dbReference type="PANTHER" id="PTHR21859:SF55">
    <property type="entry name" value="SPERMATOGENESIS-ASSOCIATED PROTEIN 31A1-RELATED"/>
    <property type="match status" value="1"/>
</dbReference>
<evidence type="ECO:0000313" key="11">
    <source>
        <dbReference type="EMBL" id="EHB11493.1"/>
    </source>
</evidence>
<feature type="compositionally biased region" description="Basic and acidic residues" evidence="9">
    <location>
        <begin position="564"/>
        <end position="579"/>
    </location>
</feature>
<dbReference type="GO" id="GO:0030154">
    <property type="term" value="P:cell differentiation"/>
    <property type="evidence" value="ECO:0007669"/>
    <property type="project" value="UniProtKB-KW"/>
</dbReference>
<feature type="compositionally biased region" description="Basic residues" evidence="9">
    <location>
        <begin position="669"/>
        <end position="680"/>
    </location>
</feature>
<keyword evidence="3" id="KW-0221">Differentiation</keyword>
<comment type="similarity">
    <text evidence="7">Belongs to the SPATA31 family.</text>
</comment>
<evidence type="ECO:0000256" key="5">
    <source>
        <dbReference type="ARBA" id="ARBA00022989"/>
    </source>
</evidence>
<dbReference type="FunCoup" id="G5BQD2">
    <property type="interactions" value="60"/>
</dbReference>
<evidence type="ECO:0000256" key="1">
    <source>
        <dbReference type="ARBA" id="ARBA00004167"/>
    </source>
</evidence>
<evidence type="ECO:0000313" key="12">
    <source>
        <dbReference type="Proteomes" id="UP000006813"/>
    </source>
</evidence>
<dbReference type="STRING" id="10181.G5BQD2"/>
<feature type="compositionally biased region" description="Polar residues" evidence="9">
    <location>
        <begin position="146"/>
        <end position="155"/>
    </location>
</feature>
<feature type="compositionally biased region" description="Low complexity" evidence="9">
    <location>
        <begin position="110"/>
        <end position="121"/>
    </location>
</feature>
<reference evidence="11 12" key="1">
    <citation type="journal article" date="2011" name="Nature">
        <title>Genome sequencing reveals insights into physiology and longevity of the naked mole rat.</title>
        <authorList>
            <person name="Kim E.B."/>
            <person name="Fang X."/>
            <person name="Fushan A.A."/>
            <person name="Huang Z."/>
            <person name="Lobanov A.V."/>
            <person name="Han L."/>
            <person name="Marino S.M."/>
            <person name="Sun X."/>
            <person name="Turanov A.A."/>
            <person name="Yang P."/>
            <person name="Yim S.H."/>
            <person name="Zhao X."/>
            <person name="Kasaikina M.V."/>
            <person name="Stoletzki N."/>
            <person name="Peng C."/>
            <person name="Polak P."/>
            <person name="Xiong Z."/>
            <person name="Kiezun A."/>
            <person name="Zhu Y."/>
            <person name="Chen Y."/>
            <person name="Kryukov G.V."/>
            <person name="Zhang Q."/>
            <person name="Peshkin L."/>
            <person name="Yang L."/>
            <person name="Bronson R.T."/>
            <person name="Buffenstein R."/>
            <person name="Wang B."/>
            <person name="Han C."/>
            <person name="Li Q."/>
            <person name="Chen L."/>
            <person name="Zhao W."/>
            <person name="Sunyaev S.R."/>
            <person name="Park T.J."/>
            <person name="Zhang G."/>
            <person name="Wang J."/>
            <person name="Gladyshev V.N."/>
        </authorList>
    </citation>
    <scope>NUCLEOTIDE SEQUENCE [LARGE SCALE GENOMIC DNA]</scope>
</reference>
<keyword evidence="5" id="KW-1133">Transmembrane helix</keyword>
<feature type="region of interest" description="Disordered" evidence="9">
    <location>
        <begin position="551"/>
        <end position="605"/>
    </location>
</feature>
<evidence type="ECO:0000256" key="4">
    <source>
        <dbReference type="ARBA" id="ARBA00022871"/>
    </source>
</evidence>
<dbReference type="Pfam" id="PF14650">
    <property type="entry name" value="FAM75"/>
    <property type="match status" value="1"/>
</dbReference>
<evidence type="ECO:0000256" key="2">
    <source>
        <dbReference type="ARBA" id="ARBA00022692"/>
    </source>
</evidence>
<keyword evidence="2" id="KW-0812">Transmembrane</keyword>
<comment type="function">
    <text evidence="8">May play a role in spermatogenesis.</text>
</comment>
<comment type="subcellular location">
    <subcellularLocation>
        <location evidence="1">Membrane</location>
        <topology evidence="1">Single-pass membrane protein</topology>
    </subcellularLocation>
</comment>
<feature type="region of interest" description="Disordered" evidence="9">
    <location>
        <begin position="70"/>
        <end position="176"/>
    </location>
</feature>
<dbReference type="InParanoid" id="G5BQD2"/>
<organism evidence="11 12">
    <name type="scientific">Heterocephalus glaber</name>
    <name type="common">Naked mole rat</name>
    <dbReference type="NCBI Taxonomy" id="10181"/>
    <lineage>
        <taxon>Eukaryota</taxon>
        <taxon>Metazoa</taxon>
        <taxon>Chordata</taxon>
        <taxon>Craniata</taxon>
        <taxon>Vertebrata</taxon>
        <taxon>Euteleostomi</taxon>
        <taxon>Mammalia</taxon>
        <taxon>Eutheria</taxon>
        <taxon>Euarchontoglires</taxon>
        <taxon>Glires</taxon>
        <taxon>Rodentia</taxon>
        <taxon>Hystricomorpha</taxon>
        <taxon>Bathyergidae</taxon>
        <taxon>Heterocephalus</taxon>
    </lineage>
</organism>
<dbReference type="PANTHER" id="PTHR21859">
    <property type="entry name" value="ACROSOME-SPECIFIC PROTEIN"/>
    <property type="match status" value="1"/>
</dbReference>
<evidence type="ECO:0000256" key="3">
    <source>
        <dbReference type="ARBA" id="ARBA00022782"/>
    </source>
</evidence>
<dbReference type="InterPro" id="IPR039509">
    <property type="entry name" value="SPATA31"/>
</dbReference>